<evidence type="ECO:0000313" key="3">
    <source>
        <dbReference type="Proteomes" id="UP000185924"/>
    </source>
</evidence>
<sequence>MKIKKLLTFLFALLLVTSMTSCDKDEDKEPSNTDLLTANTWTGNSLWAFGNDISDLFLEELGYDIKKNTVKFDKAGKYVDSYERSSLNGTWEFADNDKSIIFDKGTEDEYTAKVLILTNTELRLEQTLEFEDDEPVALEVRYTR</sequence>
<gene>
    <name evidence="2" type="ORF">SAMN05421545_1431</name>
</gene>
<name>A0A1N6W9S0_9BACT</name>
<evidence type="ECO:0000256" key="1">
    <source>
        <dbReference type="SAM" id="SignalP"/>
    </source>
</evidence>
<reference evidence="3" key="1">
    <citation type="submission" date="2017-01" db="EMBL/GenBank/DDBJ databases">
        <authorList>
            <person name="Varghese N."/>
            <person name="Submissions S."/>
        </authorList>
    </citation>
    <scope>NUCLEOTIDE SEQUENCE [LARGE SCALE GENOMIC DNA]</scope>
    <source>
        <strain evidence="3">DM9</strain>
    </source>
</reference>
<feature type="signal peptide" evidence="1">
    <location>
        <begin position="1"/>
        <end position="21"/>
    </location>
</feature>
<keyword evidence="1" id="KW-0732">Signal</keyword>
<dbReference type="PROSITE" id="PS51257">
    <property type="entry name" value="PROKAR_LIPOPROTEIN"/>
    <property type="match status" value="1"/>
</dbReference>
<proteinExistence type="predicted"/>
<evidence type="ECO:0000313" key="2">
    <source>
        <dbReference type="EMBL" id="SIQ86877.1"/>
    </source>
</evidence>
<evidence type="ECO:0008006" key="4">
    <source>
        <dbReference type="Google" id="ProtNLM"/>
    </source>
</evidence>
<protein>
    <recommendedName>
        <fullName evidence="4">Lipocalin-like domain-containing protein</fullName>
    </recommendedName>
</protein>
<dbReference type="Proteomes" id="UP000185924">
    <property type="component" value="Unassembled WGS sequence"/>
</dbReference>
<feature type="chain" id="PRO_5009939170" description="Lipocalin-like domain-containing protein" evidence="1">
    <location>
        <begin position="22"/>
        <end position="144"/>
    </location>
</feature>
<keyword evidence="3" id="KW-1185">Reference proteome</keyword>
<dbReference type="OrthoDB" id="853034at2"/>
<dbReference type="RefSeq" id="WP_007656490.1">
    <property type="nucleotide sequence ID" value="NZ_FTNM01000002.1"/>
</dbReference>
<organism evidence="2 3">
    <name type="scientific">Pontibacter lucknowensis</name>
    <dbReference type="NCBI Taxonomy" id="1077936"/>
    <lineage>
        <taxon>Bacteria</taxon>
        <taxon>Pseudomonadati</taxon>
        <taxon>Bacteroidota</taxon>
        <taxon>Cytophagia</taxon>
        <taxon>Cytophagales</taxon>
        <taxon>Hymenobacteraceae</taxon>
        <taxon>Pontibacter</taxon>
    </lineage>
</organism>
<dbReference type="EMBL" id="FTNM01000002">
    <property type="protein sequence ID" value="SIQ86877.1"/>
    <property type="molecule type" value="Genomic_DNA"/>
</dbReference>
<accession>A0A1N6W9S0</accession>
<dbReference type="AlphaFoldDB" id="A0A1N6W9S0"/>